<name>A0A914QK46_9BILA</name>
<sequence length="321" mass="36615">MPIIEDPFYTSFAAASSSPPVRLDIDSLYEVFDQFVQMAPIHNAVALRSANWQVCRAINYALYKTTTISVELKWHKDRLENPEPDIIIQGSHIRSLEKAEECIDFIFSHARMITHLSIDIEVAGAGKYLNALLEKFIGRENVQLEVLKIRRRYIGESFPIISDLIYEHASTLKIVGRIGLTEAVDGFTQKLHLQRLSLMNFDLIDDATMDSPMLFEKTRYCMRKIADTGATFEHLSYTTYCGFEIARQPTLQFLRSAEVQSLRVTMQEGNPLPYSDRVILETLKSLEFVGDMDIESDNLAKQFPNLSHFDFVRQNLACCGA</sequence>
<proteinExistence type="predicted"/>
<dbReference type="AlphaFoldDB" id="A0A914QK46"/>
<organism evidence="1 2">
    <name type="scientific">Panagrolaimus davidi</name>
    <dbReference type="NCBI Taxonomy" id="227884"/>
    <lineage>
        <taxon>Eukaryota</taxon>
        <taxon>Metazoa</taxon>
        <taxon>Ecdysozoa</taxon>
        <taxon>Nematoda</taxon>
        <taxon>Chromadorea</taxon>
        <taxon>Rhabditida</taxon>
        <taxon>Tylenchina</taxon>
        <taxon>Panagrolaimomorpha</taxon>
        <taxon>Panagrolaimoidea</taxon>
        <taxon>Panagrolaimidae</taxon>
        <taxon>Panagrolaimus</taxon>
    </lineage>
</organism>
<evidence type="ECO:0000313" key="1">
    <source>
        <dbReference type="Proteomes" id="UP000887578"/>
    </source>
</evidence>
<evidence type="ECO:0000313" key="2">
    <source>
        <dbReference type="WBParaSite" id="PDA_v2.g27698.t1"/>
    </source>
</evidence>
<dbReference type="Proteomes" id="UP000887578">
    <property type="component" value="Unplaced"/>
</dbReference>
<protein>
    <submittedName>
        <fullName evidence="2">Uncharacterized protein</fullName>
    </submittedName>
</protein>
<keyword evidence="1" id="KW-1185">Reference proteome</keyword>
<accession>A0A914QK46</accession>
<dbReference type="WBParaSite" id="PDA_v2.g27698.t1">
    <property type="protein sequence ID" value="PDA_v2.g27698.t1"/>
    <property type="gene ID" value="PDA_v2.g27698"/>
</dbReference>
<reference evidence="2" key="1">
    <citation type="submission" date="2022-11" db="UniProtKB">
        <authorList>
            <consortium name="WormBaseParasite"/>
        </authorList>
    </citation>
    <scope>IDENTIFICATION</scope>
</reference>